<dbReference type="InterPro" id="IPR036390">
    <property type="entry name" value="WH_DNA-bd_sf"/>
</dbReference>
<gene>
    <name evidence="1" type="ORF">LCGC14_2753490</name>
</gene>
<reference evidence="1" key="1">
    <citation type="journal article" date="2015" name="Nature">
        <title>Complex archaea that bridge the gap between prokaryotes and eukaryotes.</title>
        <authorList>
            <person name="Spang A."/>
            <person name="Saw J.H."/>
            <person name="Jorgensen S.L."/>
            <person name="Zaremba-Niedzwiedzka K."/>
            <person name="Martijn J."/>
            <person name="Lind A.E."/>
            <person name="van Eijk R."/>
            <person name="Schleper C."/>
            <person name="Guy L."/>
            <person name="Ettema T.J."/>
        </authorList>
    </citation>
    <scope>NUCLEOTIDE SEQUENCE</scope>
</reference>
<dbReference type="InterPro" id="IPR036388">
    <property type="entry name" value="WH-like_DNA-bd_sf"/>
</dbReference>
<dbReference type="Gene3D" id="1.10.10.10">
    <property type="entry name" value="Winged helix-like DNA-binding domain superfamily/Winged helix DNA-binding domain"/>
    <property type="match status" value="1"/>
</dbReference>
<evidence type="ECO:0008006" key="2">
    <source>
        <dbReference type="Google" id="ProtNLM"/>
    </source>
</evidence>
<evidence type="ECO:0000313" key="1">
    <source>
        <dbReference type="EMBL" id="KKK87412.1"/>
    </source>
</evidence>
<name>A0A0F8Z123_9ZZZZ</name>
<sequence>MAKKSRINNIDSKIFASIVKARRPLSLGKLSKRTDISWLTIKNHVQKMEGLGVLKTQKTIRKTAVTVNPKFKESNKKFNLFDFID</sequence>
<accession>A0A0F8Z123</accession>
<dbReference type="EMBL" id="LAZR01050413">
    <property type="protein sequence ID" value="KKK87412.1"/>
    <property type="molecule type" value="Genomic_DNA"/>
</dbReference>
<dbReference type="SUPFAM" id="SSF46785">
    <property type="entry name" value="Winged helix' DNA-binding domain"/>
    <property type="match status" value="1"/>
</dbReference>
<dbReference type="AlphaFoldDB" id="A0A0F8Z123"/>
<organism evidence="1">
    <name type="scientific">marine sediment metagenome</name>
    <dbReference type="NCBI Taxonomy" id="412755"/>
    <lineage>
        <taxon>unclassified sequences</taxon>
        <taxon>metagenomes</taxon>
        <taxon>ecological metagenomes</taxon>
    </lineage>
</organism>
<protein>
    <recommendedName>
        <fullName evidence="2">Helix-turn-helix type 11 domain-containing protein</fullName>
    </recommendedName>
</protein>
<comment type="caution">
    <text evidence="1">The sequence shown here is derived from an EMBL/GenBank/DDBJ whole genome shotgun (WGS) entry which is preliminary data.</text>
</comment>
<proteinExistence type="predicted"/>